<dbReference type="InterPro" id="IPR022749">
    <property type="entry name" value="D12N6_MeTrfase_N"/>
</dbReference>
<feature type="coiled-coil region" evidence="8">
    <location>
        <begin position="491"/>
        <end position="518"/>
    </location>
</feature>
<dbReference type="GO" id="GO:0009307">
    <property type="term" value="P:DNA restriction-modification system"/>
    <property type="evidence" value="ECO:0007669"/>
    <property type="project" value="UniProtKB-KW"/>
</dbReference>
<evidence type="ECO:0000313" key="12">
    <source>
        <dbReference type="Proteomes" id="UP000051612"/>
    </source>
</evidence>
<dbReference type="RefSeq" id="WP_056959215.1">
    <property type="nucleotide sequence ID" value="NZ_AYYN01000099.1"/>
</dbReference>
<evidence type="ECO:0000256" key="6">
    <source>
        <dbReference type="ARBA" id="ARBA00022747"/>
    </source>
</evidence>
<sequence length="539" mass="61376">MSNASDVTSKLWEMANKLRGTMDASEYKNYILPFMFYRYLSENQDEYLADNYLEEFYEVTDPKEKEEYLQDISKGIGYAIDPEYVWDKMVSKIENHKIKASDFQDMFDSFNANAKRNAAAEDDFANVFSDVNLGDTRLGSSTNERAKALNDIVLMINEFNFKDDSGHDILGDVYEYLIGQFAANAGKKGGEFYTPHEVSQVLSKIVTLNSKESDDQFHVYDPTMGSGSLLLTVQKELPNGDAEGSVDFYGQELNTTTYNLARMNLMMHGVNYRNMNLKRADTLDADWPFDEKDGVQVPVKFDAVVANPPYSQKWDIKNVDREKDTRFKGFGIAPASKADYAFVLHGLYHLEKTGTMAIVLPHGVLFRGAAEGKIRKNIIKENLLDAVIGLPANLFYGTNIPTCVLVFKGRESRGNNKDILFIDASNEFEKGKNQNKLTSENIEKIVETYQKRKDVDKYAHVASIEEIEENDFNLNIPRYVDTFEEEEVVPLSEIVTNINETRSEIEKTTNELYSLLDELVGTTPEVDKEFQEFLAKFKK</sequence>
<dbReference type="NCBIfam" id="TIGR00497">
    <property type="entry name" value="hsdM"/>
    <property type="match status" value="1"/>
</dbReference>
<dbReference type="Pfam" id="PF02384">
    <property type="entry name" value="N6_Mtase"/>
    <property type="match status" value="1"/>
</dbReference>
<dbReference type="InterPro" id="IPR029063">
    <property type="entry name" value="SAM-dependent_MTases_sf"/>
</dbReference>
<comment type="similarity">
    <text evidence="1">Belongs to the N(4)/N(6)-methyltransferase family.</text>
</comment>
<dbReference type="Proteomes" id="UP000051612">
    <property type="component" value="Unassembled WGS sequence"/>
</dbReference>
<dbReference type="InterPro" id="IPR004546">
    <property type="entry name" value="Restrct_endonuc_T1M"/>
</dbReference>
<dbReference type="GO" id="GO:0032259">
    <property type="term" value="P:methylation"/>
    <property type="evidence" value="ECO:0007669"/>
    <property type="project" value="UniProtKB-KW"/>
</dbReference>
<dbReference type="GO" id="GO:0008170">
    <property type="term" value="F:N-methyltransferase activity"/>
    <property type="evidence" value="ECO:0007669"/>
    <property type="project" value="InterPro"/>
</dbReference>
<gene>
    <name evidence="11" type="ORF">FC48_GL000461</name>
</gene>
<organism evidence="11 12">
    <name type="scientific">Ligilactobacillus murinus DSM 20452 = NBRC 14221</name>
    <dbReference type="NCBI Taxonomy" id="1423772"/>
    <lineage>
        <taxon>Bacteria</taxon>
        <taxon>Bacillati</taxon>
        <taxon>Bacillota</taxon>
        <taxon>Bacilli</taxon>
        <taxon>Lactobacillales</taxon>
        <taxon>Lactobacillaceae</taxon>
        <taxon>Ligilactobacillus</taxon>
    </lineage>
</organism>
<evidence type="ECO:0000259" key="10">
    <source>
        <dbReference type="Pfam" id="PF12161"/>
    </source>
</evidence>
<dbReference type="Pfam" id="PF12161">
    <property type="entry name" value="HsdM_N"/>
    <property type="match status" value="1"/>
</dbReference>
<evidence type="ECO:0000256" key="4">
    <source>
        <dbReference type="ARBA" id="ARBA00022679"/>
    </source>
</evidence>
<dbReference type="PROSITE" id="PS00092">
    <property type="entry name" value="N6_MTASE"/>
    <property type="match status" value="1"/>
</dbReference>
<dbReference type="InterPro" id="IPR038333">
    <property type="entry name" value="T1MK-like_N_sf"/>
</dbReference>
<reference evidence="11 12" key="1">
    <citation type="journal article" date="2015" name="Genome Announc.">
        <title>Expanding the biotechnology potential of lactobacilli through comparative genomics of 213 strains and associated genera.</title>
        <authorList>
            <person name="Sun Z."/>
            <person name="Harris H.M."/>
            <person name="McCann A."/>
            <person name="Guo C."/>
            <person name="Argimon S."/>
            <person name="Zhang W."/>
            <person name="Yang X."/>
            <person name="Jeffery I.B."/>
            <person name="Cooney J.C."/>
            <person name="Kagawa T.F."/>
            <person name="Liu W."/>
            <person name="Song Y."/>
            <person name="Salvetti E."/>
            <person name="Wrobel A."/>
            <person name="Rasinkangas P."/>
            <person name="Parkhill J."/>
            <person name="Rea M.C."/>
            <person name="O'Sullivan O."/>
            <person name="Ritari J."/>
            <person name="Douillard F.P."/>
            <person name="Paul Ross R."/>
            <person name="Yang R."/>
            <person name="Briner A.E."/>
            <person name="Felis G.E."/>
            <person name="de Vos W.M."/>
            <person name="Barrangou R."/>
            <person name="Klaenhammer T.R."/>
            <person name="Caufield P.W."/>
            <person name="Cui Y."/>
            <person name="Zhang H."/>
            <person name="O'Toole P.W."/>
        </authorList>
    </citation>
    <scope>NUCLEOTIDE SEQUENCE [LARGE SCALE GENOMIC DNA]</scope>
    <source>
        <strain evidence="11 12">DSM 20452</strain>
    </source>
</reference>
<keyword evidence="8" id="KW-0175">Coiled coil</keyword>
<dbReference type="PANTHER" id="PTHR42933">
    <property type="entry name" value="SLR6095 PROTEIN"/>
    <property type="match status" value="1"/>
</dbReference>
<dbReference type="PRINTS" id="PR00507">
    <property type="entry name" value="N12N6MTFRASE"/>
</dbReference>
<dbReference type="EC" id="2.1.1.72" evidence="2"/>
<evidence type="ECO:0000256" key="5">
    <source>
        <dbReference type="ARBA" id="ARBA00022691"/>
    </source>
</evidence>
<dbReference type="Gene3D" id="3.40.50.150">
    <property type="entry name" value="Vaccinia Virus protein VP39"/>
    <property type="match status" value="1"/>
</dbReference>
<evidence type="ECO:0000313" key="11">
    <source>
        <dbReference type="EMBL" id="KRM74331.1"/>
    </source>
</evidence>
<evidence type="ECO:0000256" key="8">
    <source>
        <dbReference type="SAM" id="Coils"/>
    </source>
</evidence>
<dbReference type="PATRIC" id="fig|1423772.3.peg.500"/>
<evidence type="ECO:0000259" key="9">
    <source>
        <dbReference type="Pfam" id="PF02384"/>
    </source>
</evidence>
<feature type="domain" description="DNA methylase adenine-specific" evidence="9">
    <location>
        <begin position="167"/>
        <end position="487"/>
    </location>
</feature>
<dbReference type="SUPFAM" id="SSF53335">
    <property type="entry name" value="S-adenosyl-L-methionine-dependent methyltransferases"/>
    <property type="match status" value="1"/>
</dbReference>
<dbReference type="InterPro" id="IPR051537">
    <property type="entry name" value="DNA_Adenine_Mtase"/>
</dbReference>
<evidence type="ECO:0000256" key="2">
    <source>
        <dbReference type="ARBA" id="ARBA00011900"/>
    </source>
</evidence>
<dbReference type="InterPro" id="IPR002052">
    <property type="entry name" value="DNA_methylase_N6_adenine_CS"/>
</dbReference>
<proteinExistence type="inferred from homology"/>
<dbReference type="GO" id="GO:0003677">
    <property type="term" value="F:DNA binding"/>
    <property type="evidence" value="ECO:0007669"/>
    <property type="project" value="InterPro"/>
</dbReference>
<keyword evidence="3 11" id="KW-0489">Methyltransferase</keyword>
<name>A0A0R2BCM8_9LACO</name>
<dbReference type="InterPro" id="IPR003356">
    <property type="entry name" value="DNA_methylase_A-5"/>
</dbReference>
<evidence type="ECO:0000256" key="7">
    <source>
        <dbReference type="ARBA" id="ARBA00047942"/>
    </source>
</evidence>
<evidence type="ECO:0000256" key="3">
    <source>
        <dbReference type="ARBA" id="ARBA00022603"/>
    </source>
</evidence>
<dbReference type="EMBL" id="AYYN01000099">
    <property type="protein sequence ID" value="KRM74331.1"/>
    <property type="molecule type" value="Genomic_DNA"/>
</dbReference>
<dbReference type="AlphaFoldDB" id="A0A0R2BCM8"/>
<keyword evidence="5" id="KW-0949">S-adenosyl-L-methionine</keyword>
<dbReference type="PANTHER" id="PTHR42933:SF1">
    <property type="entry name" value="SITE-SPECIFIC DNA-METHYLTRANSFERASE (ADENINE-SPECIFIC)"/>
    <property type="match status" value="1"/>
</dbReference>
<comment type="catalytic activity">
    <reaction evidence="7">
        <text>a 2'-deoxyadenosine in DNA + S-adenosyl-L-methionine = an N(6)-methyl-2'-deoxyadenosine in DNA + S-adenosyl-L-homocysteine + H(+)</text>
        <dbReference type="Rhea" id="RHEA:15197"/>
        <dbReference type="Rhea" id="RHEA-COMP:12418"/>
        <dbReference type="Rhea" id="RHEA-COMP:12419"/>
        <dbReference type="ChEBI" id="CHEBI:15378"/>
        <dbReference type="ChEBI" id="CHEBI:57856"/>
        <dbReference type="ChEBI" id="CHEBI:59789"/>
        <dbReference type="ChEBI" id="CHEBI:90615"/>
        <dbReference type="ChEBI" id="CHEBI:90616"/>
        <dbReference type="EC" id="2.1.1.72"/>
    </reaction>
</comment>
<dbReference type="Gene3D" id="1.20.1260.30">
    <property type="match status" value="1"/>
</dbReference>
<accession>A0A0R2BCM8</accession>
<keyword evidence="4 11" id="KW-0808">Transferase</keyword>
<feature type="domain" description="N6 adenine-specific DNA methyltransferase N-terminal" evidence="10">
    <location>
        <begin position="8"/>
        <end position="153"/>
    </location>
</feature>
<protein>
    <recommendedName>
        <fullName evidence="2">site-specific DNA-methyltransferase (adenine-specific)</fullName>
        <ecNumber evidence="2">2.1.1.72</ecNumber>
    </recommendedName>
</protein>
<evidence type="ECO:0000256" key="1">
    <source>
        <dbReference type="ARBA" id="ARBA00006594"/>
    </source>
</evidence>
<keyword evidence="6" id="KW-0680">Restriction system</keyword>
<dbReference type="GO" id="GO:0009007">
    <property type="term" value="F:site-specific DNA-methyltransferase (adenine-specific) activity"/>
    <property type="evidence" value="ECO:0007669"/>
    <property type="project" value="UniProtKB-EC"/>
</dbReference>
<comment type="caution">
    <text evidence="11">The sequence shown here is derived from an EMBL/GenBank/DDBJ whole genome shotgun (WGS) entry which is preliminary data.</text>
</comment>